<keyword evidence="15 17" id="KW-0961">Cell wall biogenesis/degradation</keyword>
<keyword evidence="10 17" id="KW-0521">NADP</keyword>
<dbReference type="Gene3D" id="3.30.43.10">
    <property type="entry name" value="Uridine Diphospho-n-acetylenolpyruvylglucosamine Reductase, domain 2"/>
    <property type="match status" value="1"/>
</dbReference>
<comment type="subcellular location">
    <subcellularLocation>
        <location evidence="3 17">Cytoplasm</location>
    </subcellularLocation>
</comment>
<dbReference type="InterPro" id="IPR006094">
    <property type="entry name" value="Oxid_FAD_bind_N"/>
</dbReference>
<keyword evidence="13 17" id="KW-0560">Oxidoreductase</keyword>
<dbReference type="SUPFAM" id="SSF56176">
    <property type="entry name" value="FAD-binding/transporter-associated domain-like"/>
    <property type="match status" value="1"/>
</dbReference>
<dbReference type="Proteomes" id="UP000269019">
    <property type="component" value="Chromosome"/>
</dbReference>
<dbReference type="EMBL" id="CP033896">
    <property type="protein sequence ID" value="AZA14498.1"/>
    <property type="molecule type" value="Genomic_DNA"/>
</dbReference>
<accession>A0A3G6JBM1</accession>
<evidence type="ECO:0000256" key="10">
    <source>
        <dbReference type="ARBA" id="ARBA00022857"/>
    </source>
</evidence>
<dbReference type="GO" id="GO:0051301">
    <property type="term" value="P:cell division"/>
    <property type="evidence" value="ECO:0007669"/>
    <property type="project" value="UniProtKB-KW"/>
</dbReference>
<dbReference type="UniPathway" id="UPA00219"/>
<comment type="catalytic activity">
    <reaction evidence="16 17">
        <text>UDP-N-acetyl-alpha-D-muramate + NADP(+) = UDP-N-acetyl-3-O-(1-carboxyvinyl)-alpha-D-glucosamine + NADPH + H(+)</text>
        <dbReference type="Rhea" id="RHEA:12248"/>
        <dbReference type="ChEBI" id="CHEBI:15378"/>
        <dbReference type="ChEBI" id="CHEBI:57783"/>
        <dbReference type="ChEBI" id="CHEBI:58349"/>
        <dbReference type="ChEBI" id="CHEBI:68483"/>
        <dbReference type="ChEBI" id="CHEBI:70757"/>
        <dbReference type="EC" id="1.3.1.98"/>
    </reaction>
</comment>
<comment type="function">
    <text evidence="2 17">Cell wall formation.</text>
</comment>
<keyword evidence="9 17" id="KW-0274">FAD</keyword>
<evidence type="ECO:0000256" key="11">
    <source>
        <dbReference type="ARBA" id="ARBA00022960"/>
    </source>
</evidence>
<dbReference type="Pfam" id="PF02873">
    <property type="entry name" value="MurB_C"/>
    <property type="match status" value="1"/>
</dbReference>
<proteinExistence type="inferred from homology"/>
<dbReference type="GO" id="GO:0008762">
    <property type="term" value="F:UDP-N-acetylmuramate dehydrogenase activity"/>
    <property type="evidence" value="ECO:0007669"/>
    <property type="project" value="UniProtKB-UniRule"/>
</dbReference>
<dbReference type="NCBIfam" id="NF010478">
    <property type="entry name" value="PRK13903.1"/>
    <property type="match status" value="1"/>
</dbReference>
<dbReference type="KEGG" id="ccho:CCHOA_10595"/>
<reference evidence="19 20" key="1">
    <citation type="submission" date="2018-11" db="EMBL/GenBank/DDBJ databases">
        <authorList>
            <person name="Kleinhagauer T."/>
            <person name="Glaeser S.P."/>
            <person name="Spergser J."/>
            <person name="Ruckert C."/>
            <person name="Kaempfer P."/>
            <person name="Busse H.-J."/>
        </authorList>
    </citation>
    <scope>NUCLEOTIDE SEQUENCE [LARGE SCALE GENOMIC DNA]</scope>
    <source>
        <strain evidence="19 20">200CH</strain>
    </source>
</reference>
<evidence type="ECO:0000256" key="2">
    <source>
        <dbReference type="ARBA" id="ARBA00003921"/>
    </source>
</evidence>
<dbReference type="HAMAP" id="MF_00037">
    <property type="entry name" value="MurB"/>
    <property type="match status" value="1"/>
</dbReference>
<evidence type="ECO:0000256" key="16">
    <source>
        <dbReference type="ARBA" id="ARBA00048914"/>
    </source>
</evidence>
<evidence type="ECO:0000256" key="4">
    <source>
        <dbReference type="ARBA" id="ARBA00004752"/>
    </source>
</evidence>
<evidence type="ECO:0000256" key="5">
    <source>
        <dbReference type="ARBA" id="ARBA00010485"/>
    </source>
</evidence>
<evidence type="ECO:0000313" key="19">
    <source>
        <dbReference type="EMBL" id="AZA14498.1"/>
    </source>
</evidence>
<feature type="active site" evidence="17">
    <location>
        <position position="198"/>
    </location>
</feature>
<keyword evidence="14 17" id="KW-0131">Cell cycle</keyword>
<keyword evidence="6 17" id="KW-0963">Cytoplasm</keyword>
<evidence type="ECO:0000256" key="13">
    <source>
        <dbReference type="ARBA" id="ARBA00023002"/>
    </source>
</evidence>
<dbReference type="AlphaFoldDB" id="A0A3G6JBM1"/>
<dbReference type="GO" id="GO:0005829">
    <property type="term" value="C:cytosol"/>
    <property type="evidence" value="ECO:0007669"/>
    <property type="project" value="TreeGrafter"/>
</dbReference>
<protein>
    <recommendedName>
        <fullName evidence="17">UDP-N-acetylenolpyruvoylglucosamine reductase</fullName>
        <ecNumber evidence="17">1.3.1.98</ecNumber>
    </recommendedName>
    <alternativeName>
        <fullName evidence="17">UDP-N-acetylmuramate dehydrogenase</fullName>
    </alternativeName>
</protein>
<sequence>MTDHSKDKAAAAPAMQPSSTVTLDPQLVAALATLADVEVLPHFRFADVTTLRVGGEPLLAVAAHSTAAIADCVAACDRFNQPVLVVGGGSNLVISDEPLPLVAVICQADTVTIDTTTGEVVAAAGATWDTVVQATVEAGLGGIEALSGIPGSAGATPVQNVGAYGAEIADVLTKVQLYNRHTGAIEWVEAQSLELAYRYSNLKFTGRAVVLAIAMQLTTDGLSAPLRYGELARTLGATDDDSATVRRFPVQAVRDAVLALRRGKGMVVDPADPDTASAGSFFTNPQVSTAQFAHVQTVIRQRQPHPAPDTDQSQADLIASIPHWPLADGRVKLSAAWLIDQAGFKKGYPGTGAARLSSKHTLALTNHAGATAADIVALAATIQQGVHDTFQVTLIPEPVWVGLAPLPLG</sequence>
<evidence type="ECO:0000256" key="17">
    <source>
        <dbReference type="HAMAP-Rule" id="MF_00037"/>
    </source>
</evidence>
<dbReference type="GO" id="GO:0071555">
    <property type="term" value="P:cell wall organization"/>
    <property type="evidence" value="ECO:0007669"/>
    <property type="project" value="UniProtKB-KW"/>
</dbReference>
<dbReference type="Pfam" id="PF01565">
    <property type="entry name" value="FAD_binding_4"/>
    <property type="match status" value="1"/>
</dbReference>
<evidence type="ECO:0000256" key="15">
    <source>
        <dbReference type="ARBA" id="ARBA00023316"/>
    </source>
</evidence>
<evidence type="ECO:0000256" key="7">
    <source>
        <dbReference type="ARBA" id="ARBA00022618"/>
    </source>
</evidence>
<keyword evidence="20" id="KW-1185">Reference proteome</keyword>
<dbReference type="GO" id="GO:0009252">
    <property type="term" value="P:peptidoglycan biosynthetic process"/>
    <property type="evidence" value="ECO:0007669"/>
    <property type="project" value="UniProtKB-UniRule"/>
</dbReference>
<evidence type="ECO:0000313" key="20">
    <source>
        <dbReference type="Proteomes" id="UP000269019"/>
    </source>
</evidence>
<dbReference type="InterPro" id="IPR016167">
    <property type="entry name" value="FAD-bd_PCMH_sub1"/>
</dbReference>
<dbReference type="PROSITE" id="PS51387">
    <property type="entry name" value="FAD_PCMH"/>
    <property type="match status" value="1"/>
</dbReference>
<dbReference type="PANTHER" id="PTHR21071">
    <property type="entry name" value="UDP-N-ACETYLENOLPYRUVOYLGLUCOSAMINE REDUCTASE"/>
    <property type="match status" value="1"/>
</dbReference>
<gene>
    <name evidence="17 19" type="primary">murB</name>
    <name evidence="19" type="ORF">CCHOA_10595</name>
</gene>
<comment type="similarity">
    <text evidence="5 17">Belongs to the MurB family.</text>
</comment>
<dbReference type="GO" id="GO:0008360">
    <property type="term" value="P:regulation of cell shape"/>
    <property type="evidence" value="ECO:0007669"/>
    <property type="project" value="UniProtKB-KW"/>
</dbReference>
<dbReference type="GO" id="GO:0071949">
    <property type="term" value="F:FAD binding"/>
    <property type="evidence" value="ECO:0007669"/>
    <property type="project" value="InterPro"/>
</dbReference>
<keyword evidence="8 17" id="KW-0285">Flavoprotein</keyword>
<evidence type="ECO:0000256" key="9">
    <source>
        <dbReference type="ARBA" id="ARBA00022827"/>
    </source>
</evidence>
<dbReference type="Gene3D" id="3.30.465.10">
    <property type="match status" value="1"/>
</dbReference>
<evidence type="ECO:0000256" key="3">
    <source>
        <dbReference type="ARBA" id="ARBA00004496"/>
    </source>
</evidence>
<dbReference type="Gene3D" id="3.90.78.10">
    <property type="entry name" value="UDP-N-acetylenolpyruvoylglucosamine reductase, C-terminal domain"/>
    <property type="match status" value="1"/>
</dbReference>
<keyword evidence="7 17" id="KW-0132">Cell division</keyword>
<keyword evidence="11 17" id="KW-0133">Cell shape</keyword>
<dbReference type="InterPro" id="IPR036318">
    <property type="entry name" value="FAD-bd_PCMH-like_sf"/>
</dbReference>
<dbReference type="EC" id="1.3.1.98" evidence="17"/>
<feature type="active site" evidence="17">
    <location>
        <position position="397"/>
    </location>
</feature>
<comment type="pathway">
    <text evidence="4 17">Cell wall biogenesis; peptidoglycan biosynthesis.</text>
</comment>
<feature type="domain" description="FAD-binding PCMH-type" evidence="18">
    <location>
        <begin position="53"/>
        <end position="220"/>
    </location>
</feature>
<evidence type="ECO:0000256" key="8">
    <source>
        <dbReference type="ARBA" id="ARBA00022630"/>
    </source>
</evidence>
<dbReference type="InterPro" id="IPR016169">
    <property type="entry name" value="FAD-bd_PCMH_sub2"/>
</dbReference>
<evidence type="ECO:0000256" key="14">
    <source>
        <dbReference type="ARBA" id="ARBA00023306"/>
    </source>
</evidence>
<dbReference type="InterPro" id="IPR036635">
    <property type="entry name" value="MurB_C_sf"/>
</dbReference>
<dbReference type="InterPro" id="IPR003170">
    <property type="entry name" value="MurB"/>
</dbReference>
<dbReference type="InterPro" id="IPR016166">
    <property type="entry name" value="FAD-bd_PCMH"/>
</dbReference>
<feature type="active site" description="Proton donor" evidence="17">
    <location>
        <position position="280"/>
    </location>
</feature>
<dbReference type="SUPFAM" id="SSF56194">
    <property type="entry name" value="Uridine diphospho-N-Acetylenolpyruvylglucosamine reductase, MurB, C-terminal domain"/>
    <property type="match status" value="1"/>
</dbReference>
<dbReference type="NCBIfam" id="TIGR00179">
    <property type="entry name" value="murB"/>
    <property type="match status" value="1"/>
</dbReference>
<evidence type="ECO:0000256" key="1">
    <source>
        <dbReference type="ARBA" id="ARBA00001974"/>
    </source>
</evidence>
<evidence type="ECO:0000256" key="6">
    <source>
        <dbReference type="ARBA" id="ARBA00022490"/>
    </source>
</evidence>
<dbReference type="PANTHER" id="PTHR21071:SF4">
    <property type="entry name" value="UDP-N-ACETYLENOLPYRUVOYLGLUCOSAMINE REDUCTASE"/>
    <property type="match status" value="1"/>
</dbReference>
<keyword evidence="12 17" id="KW-0573">Peptidoglycan synthesis</keyword>
<name>A0A3G6JBM1_9CORY</name>
<evidence type="ECO:0000256" key="12">
    <source>
        <dbReference type="ARBA" id="ARBA00022984"/>
    </source>
</evidence>
<dbReference type="InterPro" id="IPR011601">
    <property type="entry name" value="MurB_C"/>
</dbReference>
<organism evidence="19 20">
    <name type="scientific">Corynebacterium choanae</name>
    <dbReference type="NCBI Taxonomy" id="1862358"/>
    <lineage>
        <taxon>Bacteria</taxon>
        <taxon>Bacillati</taxon>
        <taxon>Actinomycetota</taxon>
        <taxon>Actinomycetes</taxon>
        <taxon>Mycobacteriales</taxon>
        <taxon>Corynebacteriaceae</taxon>
        <taxon>Corynebacterium</taxon>
    </lineage>
</organism>
<comment type="cofactor">
    <cofactor evidence="1 17">
        <name>FAD</name>
        <dbReference type="ChEBI" id="CHEBI:57692"/>
    </cofactor>
</comment>
<evidence type="ECO:0000259" key="18">
    <source>
        <dbReference type="PROSITE" id="PS51387"/>
    </source>
</evidence>